<accession>A0AAV5EQA5</accession>
<reference evidence="1" key="1">
    <citation type="journal article" date="2018" name="DNA Res.">
        <title>Multiple hybrid de novo genome assembly of finger millet, an orphan allotetraploid crop.</title>
        <authorList>
            <person name="Hatakeyama M."/>
            <person name="Aluri S."/>
            <person name="Balachadran M.T."/>
            <person name="Sivarajan S.R."/>
            <person name="Patrignani A."/>
            <person name="Gruter S."/>
            <person name="Poveda L."/>
            <person name="Shimizu-Inatsugi R."/>
            <person name="Baeten J."/>
            <person name="Francoijs K.J."/>
            <person name="Nataraja K.N."/>
            <person name="Reddy Y.A.N."/>
            <person name="Phadnis S."/>
            <person name="Ravikumar R.L."/>
            <person name="Schlapbach R."/>
            <person name="Sreeman S.M."/>
            <person name="Shimizu K.K."/>
        </authorList>
    </citation>
    <scope>NUCLEOTIDE SEQUENCE</scope>
</reference>
<sequence length="152" mass="16741">MMFPEGHGLHPGHAKLHDGVRFFNRDTGAFVTVHLPIFKDHAALDNPDGLLLLQRDADTAVVLLNPFTGDVAELPPLRSLLPQLYQLTPPQPRLSDEANLLAYFRTVCAAISVSPPVTGGTTIITVLVALENICPHRRPDLDAIELERQIRE</sequence>
<name>A0AAV5EQA5_ELECO</name>
<dbReference type="Proteomes" id="UP001054889">
    <property type="component" value="Unassembled WGS sequence"/>
</dbReference>
<dbReference type="EMBL" id="BQKI01000077">
    <property type="protein sequence ID" value="GJN24694.1"/>
    <property type="molecule type" value="Genomic_DNA"/>
</dbReference>
<organism evidence="1 2">
    <name type="scientific">Eleusine coracana subsp. coracana</name>
    <dbReference type="NCBI Taxonomy" id="191504"/>
    <lineage>
        <taxon>Eukaryota</taxon>
        <taxon>Viridiplantae</taxon>
        <taxon>Streptophyta</taxon>
        <taxon>Embryophyta</taxon>
        <taxon>Tracheophyta</taxon>
        <taxon>Spermatophyta</taxon>
        <taxon>Magnoliopsida</taxon>
        <taxon>Liliopsida</taxon>
        <taxon>Poales</taxon>
        <taxon>Poaceae</taxon>
        <taxon>PACMAD clade</taxon>
        <taxon>Chloridoideae</taxon>
        <taxon>Cynodonteae</taxon>
        <taxon>Eleusininae</taxon>
        <taxon>Eleusine</taxon>
    </lineage>
</organism>
<protein>
    <submittedName>
        <fullName evidence="1">Uncharacterized protein</fullName>
    </submittedName>
</protein>
<proteinExistence type="predicted"/>
<keyword evidence="2" id="KW-1185">Reference proteome</keyword>
<evidence type="ECO:0000313" key="2">
    <source>
        <dbReference type="Proteomes" id="UP001054889"/>
    </source>
</evidence>
<dbReference type="AlphaFoldDB" id="A0AAV5EQA5"/>
<reference evidence="1" key="2">
    <citation type="submission" date="2021-12" db="EMBL/GenBank/DDBJ databases">
        <title>Resequencing data analysis of finger millet.</title>
        <authorList>
            <person name="Hatakeyama M."/>
            <person name="Aluri S."/>
            <person name="Balachadran M.T."/>
            <person name="Sivarajan S.R."/>
            <person name="Poveda L."/>
            <person name="Shimizu-Inatsugi R."/>
            <person name="Schlapbach R."/>
            <person name="Sreeman S.M."/>
            <person name="Shimizu K.K."/>
        </authorList>
    </citation>
    <scope>NUCLEOTIDE SEQUENCE</scope>
</reference>
<evidence type="ECO:0000313" key="1">
    <source>
        <dbReference type="EMBL" id="GJN24694.1"/>
    </source>
</evidence>
<comment type="caution">
    <text evidence="1">The sequence shown here is derived from an EMBL/GenBank/DDBJ whole genome shotgun (WGS) entry which is preliminary data.</text>
</comment>
<dbReference type="PANTHER" id="PTHR33165">
    <property type="entry name" value="F-BOX DOMAIN CONTAINING PROTEIN-LIKE-RELATED"/>
    <property type="match status" value="1"/>
</dbReference>
<gene>
    <name evidence="1" type="primary">gb12449</name>
    <name evidence="1" type="ORF">PR202_gb12449</name>
</gene>